<evidence type="ECO:0000313" key="1">
    <source>
        <dbReference type="Ensembl" id="ENSLCAP00010048232.1"/>
    </source>
</evidence>
<reference evidence="1" key="3">
    <citation type="submission" date="2025-09" db="UniProtKB">
        <authorList>
            <consortium name="Ensembl"/>
        </authorList>
    </citation>
    <scope>IDENTIFICATION</scope>
</reference>
<dbReference type="InParanoid" id="A0A4W6FD90"/>
<reference evidence="2" key="1">
    <citation type="submission" date="2015-09" db="EMBL/GenBank/DDBJ databases">
        <authorList>
            <person name="Sai Rama Sridatta P."/>
        </authorList>
    </citation>
    <scope>NUCLEOTIDE SEQUENCE [LARGE SCALE GENOMIC DNA]</scope>
</reference>
<evidence type="ECO:0000313" key="2">
    <source>
        <dbReference type="Proteomes" id="UP000314980"/>
    </source>
</evidence>
<dbReference type="GeneTree" id="ENSGT00600000085659"/>
<name>A0A4W6FD90_LATCA</name>
<keyword evidence="2" id="KW-1185">Reference proteome</keyword>
<proteinExistence type="predicted"/>
<accession>A0A4W6FD90</accession>
<dbReference type="AlphaFoldDB" id="A0A4W6FD90"/>
<protein>
    <submittedName>
        <fullName evidence="1">Uncharacterized protein</fullName>
    </submittedName>
</protein>
<organism evidence="1 2">
    <name type="scientific">Lates calcarifer</name>
    <name type="common">Barramundi</name>
    <name type="synonym">Holocentrus calcarifer</name>
    <dbReference type="NCBI Taxonomy" id="8187"/>
    <lineage>
        <taxon>Eukaryota</taxon>
        <taxon>Metazoa</taxon>
        <taxon>Chordata</taxon>
        <taxon>Craniata</taxon>
        <taxon>Vertebrata</taxon>
        <taxon>Euteleostomi</taxon>
        <taxon>Actinopterygii</taxon>
        <taxon>Neopterygii</taxon>
        <taxon>Teleostei</taxon>
        <taxon>Neoteleostei</taxon>
        <taxon>Acanthomorphata</taxon>
        <taxon>Carangaria</taxon>
        <taxon>Carangaria incertae sedis</taxon>
        <taxon>Centropomidae</taxon>
        <taxon>Lates</taxon>
    </lineage>
</organism>
<dbReference type="Ensembl" id="ENSLCAT00010049421.1">
    <property type="protein sequence ID" value="ENSLCAP00010048232.1"/>
    <property type="gene ID" value="ENSLCAG00010022413.1"/>
</dbReference>
<dbReference type="Proteomes" id="UP000314980">
    <property type="component" value="Unassembled WGS sequence"/>
</dbReference>
<reference evidence="1" key="2">
    <citation type="submission" date="2025-08" db="UniProtKB">
        <authorList>
            <consortium name="Ensembl"/>
        </authorList>
    </citation>
    <scope>IDENTIFICATION</scope>
</reference>
<sequence>VHAGATVQSVKGLASVGVPEALIDTVDRPGDAFANGTYAGAKTFEEVFQDGKSTPQSGAYAAAGAEWGVFDAEAKGPNASAGASAGSLGAQAFAKAELASASASAGPLKAKVGLAADTGVLGTGVSIGRKMGIYVLGTGFEFKLW</sequence>